<dbReference type="Pfam" id="PF01152">
    <property type="entry name" value="Bac_globin"/>
    <property type="match status" value="1"/>
</dbReference>
<dbReference type="GO" id="GO:0005344">
    <property type="term" value="F:oxygen carrier activity"/>
    <property type="evidence" value="ECO:0007669"/>
    <property type="project" value="UniProtKB-KW"/>
</dbReference>
<dbReference type="GO" id="GO:0046872">
    <property type="term" value="F:metal ion binding"/>
    <property type="evidence" value="ECO:0007669"/>
    <property type="project" value="UniProtKB-KW"/>
</dbReference>
<evidence type="ECO:0000256" key="2">
    <source>
        <dbReference type="ARBA" id="ARBA00009660"/>
    </source>
</evidence>
<dbReference type="SUPFAM" id="SSF46458">
    <property type="entry name" value="Globin-like"/>
    <property type="match status" value="1"/>
</dbReference>
<accession>A0A482TDT4</accession>
<dbReference type="GO" id="GO:0019825">
    <property type="term" value="F:oxygen binding"/>
    <property type="evidence" value="ECO:0007669"/>
    <property type="project" value="InterPro"/>
</dbReference>
<dbReference type="InterPro" id="IPR019795">
    <property type="entry name" value="Globin_bac-like_CS"/>
</dbReference>
<comment type="similarity">
    <text evidence="2">Belongs to the truncated hemoglobin family. Group I subfamily.</text>
</comment>
<keyword evidence="6" id="KW-0479">Metal-binding</keyword>
<sequence>MSDQTLYRRLGGRDALASVVDTFYDRILADDELRPFFEDVDMTKQRAHQTQFLSAVAGGPVEYDGENMAAAHEHLDITHEEYDAIAAHLDAALEIHDVPADDRETVLTAVESFRDDIVTIDASPA</sequence>
<dbReference type="AlphaFoldDB" id="A0A482TDT4"/>
<reference evidence="9 10" key="1">
    <citation type="submission" date="2018-12" db="EMBL/GenBank/DDBJ databases">
        <title>Genome analysis provides insights into bioremediation potentialities of Halogeometricum borinquense strain N11.</title>
        <authorList>
            <person name="Najjari A."/>
            <person name="Youssef N."/>
            <person name="Fhoula I."/>
            <person name="Ben Dhia O."/>
            <person name="Mahjoubi M."/>
            <person name="Ouzari H.I."/>
            <person name="Cherif A."/>
        </authorList>
    </citation>
    <scope>NUCLEOTIDE SEQUENCE [LARGE SCALE GENOMIC DNA]</scope>
    <source>
        <strain evidence="9 10">N11</strain>
    </source>
</reference>
<evidence type="ECO:0000256" key="4">
    <source>
        <dbReference type="ARBA" id="ARBA00022617"/>
    </source>
</evidence>
<evidence type="ECO:0000256" key="6">
    <source>
        <dbReference type="ARBA" id="ARBA00022723"/>
    </source>
</evidence>
<dbReference type="InterPro" id="IPR001486">
    <property type="entry name" value="Hemoglobin_trunc"/>
</dbReference>
<dbReference type="EMBL" id="RZHH01000002">
    <property type="protein sequence ID" value="RYJ13378.1"/>
    <property type="molecule type" value="Genomic_DNA"/>
</dbReference>
<evidence type="ECO:0000256" key="5">
    <source>
        <dbReference type="ARBA" id="ARBA00022621"/>
    </source>
</evidence>
<gene>
    <name evidence="9" type="ORF">ELS19_04960</name>
</gene>
<keyword evidence="3" id="KW-0813">Transport</keyword>
<evidence type="ECO:0000313" key="9">
    <source>
        <dbReference type="EMBL" id="RYJ13378.1"/>
    </source>
</evidence>
<dbReference type="RefSeq" id="WP_006056869.1">
    <property type="nucleotide sequence ID" value="NZ_RZHH01000002.1"/>
</dbReference>
<keyword evidence="7" id="KW-0408">Iron</keyword>
<dbReference type="InterPro" id="IPR012292">
    <property type="entry name" value="Globin/Proto"/>
</dbReference>
<dbReference type="CDD" id="cd00454">
    <property type="entry name" value="TrHb1_N"/>
    <property type="match status" value="1"/>
</dbReference>
<protein>
    <submittedName>
        <fullName evidence="9">Group 1 truncated hemoglobin</fullName>
    </submittedName>
</protein>
<evidence type="ECO:0000256" key="7">
    <source>
        <dbReference type="ARBA" id="ARBA00023004"/>
    </source>
</evidence>
<organism evidence="9 10">
    <name type="scientific">Halogeometricum borinquense</name>
    <dbReference type="NCBI Taxonomy" id="60847"/>
    <lineage>
        <taxon>Archaea</taxon>
        <taxon>Methanobacteriati</taxon>
        <taxon>Methanobacteriota</taxon>
        <taxon>Stenosarchaea group</taxon>
        <taxon>Halobacteria</taxon>
        <taxon>Halobacteriales</taxon>
        <taxon>Haloferacaceae</taxon>
        <taxon>Halogeometricum</taxon>
    </lineage>
</organism>
<evidence type="ECO:0000256" key="8">
    <source>
        <dbReference type="ARBA" id="ARBA00034496"/>
    </source>
</evidence>
<comment type="similarity">
    <text evidence="8">Belongs to the truncated hemoglobin family. Group II subfamily.</text>
</comment>
<evidence type="ECO:0000313" key="10">
    <source>
        <dbReference type="Proteomes" id="UP000294028"/>
    </source>
</evidence>
<proteinExistence type="inferred from homology"/>
<keyword evidence="5" id="KW-0561">Oxygen transport</keyword>
<dbReference type="GeneID" id="9993931"/>
<dbReference type="PANTHER" id="PTHR47366:SF2">
    <property type="entry name" value="CHROMOSOME UNDETERMINED SCAFFOLD_37, WHOLE GENOME SHOTGUN SEQUENCE"/>
    <property type="match status" value="1"/>
</dbReference>
<dbReference type="PANTHER" id="PTHR47366">
    <property type="entry name" value="TWO-ON-TWO HEMOGLOBIN-3"/>
    <property type="match status" value="1"/>
</dbReference>
<name>A0A482TDT4_9EURY</name>
<evidence type="ECO:0000256" key="1">
    <source>
        <dbReference type="ARBA" id="ARBA00001971"/>
    </source>
</evidence>
<dbReference type="Gene3D" id="1.10.490.10">
    <property type="entry name" value="Globins"/>
    <property type="match status" value="1"/>
</dbReference>
<dbReference type="GO" id="GO:0020037">
    <property type="term" value="F:heme binding"/>
    <property type="evidence" value="ECO:0007669"/>
    <property type="project" value="InterPro"/>
</dbReference>
<dbReference type="Proteomes" id="UP000294028">
    <property type="component" value="Unassembled WGS sequence"/>
</dbReference>
<dbReference type="PROSITE" id="PS01213">
    <property type="entry name" value="GLOBIN_FAM_2"/>
    <property type="match status" value="1"/>
</dbReference>
<keyword evidence="4" id="KW-0349">Heme</keyword>
<dbReference type="InterPro" id="IPR044203">
    <property type="entry name" value="GlbO/GLB3-like"/>
</dbReference>
<dbReference type="InterPro" id="IPR009050">
    <property type="entry name" value="Globin-like_sf"/>
</dbReference>
<dbReference type="InterPro" id="IPR016339">
    <property type="entry name" value="Hemoglobin_trunc_I"/>
</dbReference>
<dbReference type="OMA" id="HQTQFIS"/>
<comment type="caution">
    <text evidence="9">The sequence shown here is derived from an EMBL/GenBank/DDBJ whole genome shotgun (WGS) entry which is preliminary data.</text>
</comment>
<comment type="cofactor">
    <cofactor evidence="1">
        <name>heme</name>
        <dbReference type="ChEBI" id="CHEBI:30413"/>
    </cofactor>
</comment>
<evidence type="ECO:0000256" key="3">
    <source>
        <dbReference type="ARBA" id="ARBA00022448"/>
    </source>
</evidence>
<dbReference type="PIRSF" id="PIRSF002030">
    <property type="entry name" value="Globin_Protozoa/Cyanobacteria"/>
    <property type="match status" value="1"/>
</dbReference>